<feature type="transmembrane region" description="Helical" evidence="8">
    <location>
        <begin position="290"/>
        <end position="310"/>
    </location>
</feature>
<dbReference type="InterPro" id="IPR011701">
    <property type="entry name" value="MFS"/>
</dbReference>
<evidence type="ECO:0000259" key="9">
    <source>
        <dbReference type="PROSITE" id="PS50850"/>
    </source>
</evidence>
<dbReference type="InterPro" id="IPR036259">
    <property type="entry name" value="MFS_trans_sf"/>
</dbReference>
<keyword evidence="8" id="KW-0997">Cell inner membrane</keyword>
<feature type="transmembrane region" description="Helical" evidence="8">
    <location>
        <begin position="172"/>
        <end position="194"/>
    </location>
</feature>
<dbReference type="RefSeq" id="WP_106755569.1">
    <property type="nucleotide sequence ID" value="NZ_PXWF02000009.1"/>
</dbReference>
<feature type="transmembrane region" description="Helical" evidence="8">
    <location>
        <begin position="53"/>
        <end position="74"/>
    </location>
</feature>
<evidence type="ECO:0000256" key="7">
    <source>
        <dbReference type="ARBA" id="ARBA00023136"/>
    </source>
</evidence>
<feature type="domain" description="Major facilitator superfamily (MFS) profile" evidence="9">
    <location>
        <begin position="20"/>
        <end position="409"/>
    </location>
</feature>
<keyword evidence="7 8" id="KW-0472">Membrane</keyword>
<keyword evidence="5 8" id="KW-0812">Transmembrane</keyword>
<protein>
    <recommendedName>
        <fullName evidence="8">Bcr/CflA family efflux transporter</fullName>
    </recommendedName>
</protein>
<comment type="caution">
    <text evidence="10">The sequence shown here is derived from an EMBL/GenBank/DDBJ whole genome shotgun (WGS) entry which is preliminary data.</text>
</comment>
<feature type="transmembrane region" description="Helical" evidence="8">
    <location>
        <begin position="12"/>
        <end position="33"/>
    </location>
</feature>
<feature type="transmembrane region" description="Helical" evidence="8">
    <location>
        <begin position="259"/>
        <end position="278"/>
    </location>
</feature>
<keyword evidence="4" id="KW-1003">Cell membrane</keyword>
<dbReference type="GO" id="GO:0005886">
    <property type="term" value="C:plasma membrane"/>
    <property type="evidence" value="ECO:0007669"/>
    <property type="project" value="UniProtKB-SubCell"/>
</dbReference>
<dbReference type="InterPro" id="IPR005829">
    <property type="entry name" value="Sugar_transporter_CS"/>
</dbReference>
<evidence type="ECO:0000256" key="3">
    <source>
        <dbReference type="ARBA" id="ARBA00022448"/>
    </source>
</evidence>
<proteinExistence type="inferred from homology"/>
<dbReference type="Pfam" id="PF07690">
    <property type="entry name" value="MFS_1"/>
    <property type="match status" value="1"/>
</dbReference>
<comment type="similarity">
    <text evidence="2 8">Belongs to the major facilitator superfamily. Bcr/CmlA family.</text>
</comment>
<dbReference type="Proteomes" id="UP000241421">
    <property type="component" value="Unassembled WGS sequence"/>
</dbReference>
<dbReference type="GO" id="GO:0042910">
    <property type="term" value="F:xenobiotic transmembrane transporter activity"/>
    <property type="evidence" value="ECO:0007669"/>
    <property type="project" value="InterPro"/>
</dbReference>
<dbReference type="CDD" id="cd17320">
    <property type="entry name" value="MFS_MdfA_MDR_like"/>
    <property type="match status" value="1"/>
</dbReference>
<dbReference type="PROSITE" id="PS00216">
    <property type="entry name" value="SUGAR_TRANSPORT_1"/>
    <property type="match status" value="1"/>
</dbReference>
<dbReference type="EMBL" id="PXWF02000009">
    <property type="protein sequence ID" value="PWF55723.1"/>
    <property type="molecule type" value="Genomic_DNA"/>
</dbReference>
<evidence type="ECO:0000256" key="1">
    <source>
        <dbReference type="ARBA" id="ARBA00004651"/>
    </source>
</evidence>
<sequence>MMAQHPPQVAPLPEYAHAPILLLICGFLMLQPLSTDLYLASLPSLATVFNVPASTVQLTLSMFVLAFGGAQLVVGPLSDRYGRRPVLLWGLSLYVLASVLCALAPNIELLIAARFLQALGCCSAIIIARAIVRDAYAPADSVLVIARASTWLSLAPLLGPILGSYLQVAFGWRAAFLALSILSSCVLAAVVLRLPETNVHKDPRATELRGLLANYKLVLGSRAFWSHALPGALSYGAIFAFISGSSLVLIRVLNVPTEWFGYCFAFGVSGYMTGTIACRRLISRFGADATLRIGSALSLVSGALFLALVAAGVAHWALVLAAMFLTMGAHGVNFPVAQNGSVTPFPQQAGTAAGLMGALYMSVAFVVGTAVGASFDGTLLPLALIACTLGFGIFASVRLTRRKIVAVAP</sequence>
<reference evidence="10 11" key="1">
    <citation type="submission" date="2018-04" db="EMBL/GenBank/DDBJ databases">
        <title>Massilia violaceinigra sp. nov., a novel purple-pigmented bacterium isolated from Tianshan glacier, Xinjiang, China.</title>
        <authorList>
            <person name="Wang H."/>
        </authorList>
    </citation>
    <scope>NUCLEOTIDE SEQUENCE [LARGE SCALE GENOMIC DNA]</scope>
    <source>
        <strain evidence="10 11">B448-2</strain>
    </source>
</reference>
<dbReference type="NCBIfam" id="TIGR00710">
    <property type="entry name" value="efflux_Bcr_CflA"/>
    <property type="match status" value="1"/>
</dbReference>
<dbReference type="PROSITE" id="PS50850">
    <property type="entry name" value="MFS"/>
    <property type="match status" value="1"/>
</dbReference>
<feature type="transmembrane region" description="Helical" evidence="8">
    <location>
        <begin position="379"/>
        <end position="397"/>
    </location>
</feature>
<dbReference type="PANTHER" id="PTHR23502:SF132">
    <property type="entry name" value="POLYAMINE TRANSPORTER 2-RELATED"/>
    <property type="match status" value="1"/>
</dbReference>
<dbReference type="PANTHER" id="PTHR23502">
    <property type="entry name" value="MAJOR FACILITATOR SUPERFAMILY"/>
    <property type="match status" value="1"/>
</dbReference>
<evidence type="ECO:0000256" key="2">
    <source>
        <dbReference type="ARBA" id="ARBA00006236"/>
    </source>
</evidence>
<dbReference type="AlphaFoldDB" id="A0A2U2I7J6"/>
<keyword evidence="6 8" id="KW-1133">Transmembrane helix</keyword>
<feature type="transmembrane region" description="Helical" evidence="8">
    <location>
        <begin position="144"/>
        <end position="166"/>
    </location>
</feature>
<evidence type="ECO:0000256" key="5">
    <source>
        <dbReference type="ARBA" id="ARBA00022692"/>
    </source>
</evidence>
<evidence type="ECO:0000256" key="6">
    <source>
        <dbReference type="ARBA" id="ARBA00022989"/>
    </source>
</evidence>
<evidence type="ECO:0000256" key="4">
    <source>
        <dbReference type="ARBA" id="ARBA00022475"/>
    </source>
</evidence>
<organism evidence="10 11">
    <name type="scientific">Massilia glaciei</name>
    <dbReference type="NCBI Taxonomy" id="1524097"/>
    <lineage>
        <taxon>Bacteria</taxon>
        <taxon>Pseudomonadati</taxon>
        <taxon>Pseudomonadota</taxon>
        <taxon>Betaproteobacteria</taxon>
        <taxon>Burkholderiales</taxon>
        <taxon>Oxalobacteraceae</taxon>
        <taxon>Telluria group</taxon>
        <taxon>Massilia</taxon>
    </lineage>
</organism>
<name>A0A2U2I7J6_9BURK</name>
<feature type="transmembrane region" description="Helical" evidence="8">
    <location>
        <begin position="86"/>
        <end position="105"/>
    </location>
</feature>
<gene>
    <name evidence="10" type="ORF">C7C56_000595</name>
</gene>
<dbReference type="OrthoDB" id="9814303at2"/>
<feature type="transmembrane region" description="Helical" evidence="8">
    <location>
        <begin position="232"/>
        <end position="253"/>
    </location>
</feature>
<dbReference type="Gene3D" id="1.20.1720.10">
    <property type="entry name" value="Multidrug resistance protein D"/>
    <property type="match status" value="1"/>
</dbReference>
<evidence type="ECO:0000313" key="11">
    <source>
        <dbReference type="Proteomes" id="UP000241421"/>
    </source>
</evidence>
<evidence type="ECO:0000256" key="8">
    <source>
        <dbReference type="RuleBase" id="RU365088"/>
    </source>
</evidence>
<feature type="transmembrane region" description="Helical" evidence="8">
    <location>
        <begin position="349"/>
        <end position="373"/>
    </location>
</feature>
<dbReference type="GO" id="GO:1990961">
    <property type="term" value="P:xenobiotic detoxification by transmembrane export across the plasma membrane"/>
    <property type="evidence" value="ECO:0007669"/>
    <property type="project" value="InterPro"/>
</dbReference>
<dbReference type="SUPFAM" id="SSF103473">
    <property type="entry name" value="MFS general substrate transporter"/>
    <property type="match status" value="1"/>
</dbReference>
<evidence type="ECO:0000313" key="10">
    <source>
        <dbReference type="EMBL" id="PWF55723.1"/>
    </source>
</evidence>
<keyword evidence="11" id="KW-1185">Reference proteome</keyword>
<feature type="transmembrane region" description="Helical" evidence="8">
    <location>
        <begin position="111"/>
        <end position="132"/>
    </location>
</feature>
<feature type="transmembrane region" description="Helical" evidence="8">
    <location>
        <begin position="316"/>
        <end position="337"/>
    </location>
</feature>
<accession>A0A2U2I7J6</accession>
<dbReference type="InterPro" id="IPR004812">
    <property type="entry name" value="Efflux_drug-R_Bcr/CmlA"/>
</dbReference>
<dbReference type="InterPro" id="IPR020846">
    <property type="entry name" value="MFS_dom"/>
</dbReference>
<comment type="subcellular location">
    <subcellularLocation>
        <location evidence="8">Cell inner membrane</location>
        <topology evidence="8">Multi-pass membrane protein</topology>
    </subcellularLocation>
    <subcellularLocation>
        <location evidence="1">Cell membrane</location>
        <topology evidence="1">Multi-pass membrane protein</topology>
    </subcellularLocation>
</comment>
<keyword evidence="3 8" id="KW-0813">Transport</keyword>